<protein>
    <submittedName>
        <fullName evidence="2">Uncharacterized protein</fullName>
    </submittedName>
</protein>
<feature type="chain" id="PRO_5042902776" evidence="1">
    <location>
        <begin position="21"/>
        <end position="110"/>
    </location>
</feature>
<accession>A0AAP8SPE6</accession>
<evidence type="ECO:0000313" key="3">
    <source>
        <dbReference type="Proteomes" id="UP000235162"/>
    </source>
</evidence>
<dbReference type="AlphaFoldDB" id="A0AAP8SPE6"/>
<reference evidence="2 3" key="1">
    <citation type="submission" date="2018-01" db="EMBL/GenBank/DDBJ databases">
        <title>The draft genome sequence of Halioglobus japonicus S1-36.</title>
        <authorList>
            <person name="Du Z.-J."/>
            <person name="Shi M.-J."/>
        </authorList>
    </citation>
    <scope>NUCLEOTIDE SEQUENCE [LARGE SCALE GENOMIC DNA]</scope>
    <source>
        <strain evidence="2 3">S1-36</strain>
    </source>
</reference>
<dbReference type="RefSeq" id="WP_084200344.1">
    <property type="nucleotide sequence ID" value="NZ_BMYL01000001.1"/>
</dbReference>
<dbReference type="KEGG" id="hja:BST95_14910"/>
<comment type="caution">
    <text evidence="2">The sequence shown here is derived from an EMBL/GenBank/DDBJ whole genome shotgun (WGS) entry which is preliminary data.</text>
</comment>
<dbReference type="EMBL" id="PKUR01000001">
    <property type="protein sequence ID" value="PLW87615.1"/>
    <property type="molecule type" value="Genomic_DNA"/>
</dbReference>
<evidence type="ECO:0000313" key="2">
    <source>
        <dbReference type="EMBL" id="PLW87615.1"/>
    </source>
</evidence>
<gene>
    <name evidence="2" type="ORF">C0029_03275</name>
</gene>
<dbReference type="Proteomes" id="UP000235162">
    <property type="component" value="Unassembled WGS sequence"/>
</dbReference>
<sequence>MKTITALLSFALLTPAAVYASDYPERRQQYKMAVMTEIPEFEALHMAAYSQTGHLHLKPSHKHKQSDTYKGKYGGFYYDRHVGKWRDPDGDVCHTCPRRTASRPTATRIS</sequence>
<name>A0AAP8SPE6_9GAMM</name>
<feature type="signal peptide" evidence="1">
    <location>
        <begin position="1"/>
        <end position="20"/>
    </location>
</feature>
<evidence type="ECO:0000256" key="1">
    <source>
        <dbReference type="SAM" id="SignalP"/>
    </source>
</evidence>
<proteinExistence type="predicted"/>
<keyword evidence="3" id="KW-1185">Reference proteome</keyword>
<keyword evidence="1" id="KW-0732">Signal</keyword>
<organism evidence="2 3">
    <name type="scientific">Halioglobus japonicus</name>
    <dbReference type="NCBI Taxonomy" id="930805"/>
    <lineage>
        <taxon>Bacteria</taxon>
        <taxon>Pseudomonadati</taxon>
        <taxon>Pseudomonadota</taxon>
        <taxon>Gammaproteobacteria</taxon>
        <taxon>Cellvibrionales</taxon>
        <taxon>Halieaceae</taxon>
        <taxon>Halioglobus</taxon>
    </lineage>
</organism>